<reference evidence="1 3" key="2">
    <citation type="journal article" date="2018" name="Plant J.">
        <title>The Physcomitrella patens chromosome-scale assembly reveals moss genome structure and evolution.</title>
        <authorList>
            <person name="Lang D."/>
            <person name="Ullrich K.K."/>
            <person name="Murat F."/>
            <person name="Fuchs J."/>
            <person name="Jenkins J."/>
            <person name="Haas F.B."/>
            <person name="Piednoel M."/>
            <person name="Gundlach H."/>
            <person name="Van Bel M."/>
            <person name="Meyberg R."/>
            <person name="Vives C."/>
            <person name="Morata J."/>
            <person name="Symeonidi A."/>
            <person name="Hiss M."/>
            <person name="Muchero W."/>
            <person name="Kamisugi Y."/>
            <person name="Saleh O."/>
            <person name="Blanc G."/>
            <person name="Decker E.L."/>
            <person name="van Gessel N."/>
            <person name="Grimwood J."/>
            <person name="Hayes R.D."/>
            <person name="Graham S.W."/>
            <person name="Gunter L.E."/>
            <person name="McDaniel S.F."/>
            <person name="Hoernstein S.N.W."/>
            <person name="Larsson A."/>
            <person name="Li F.W."/>
            <person name="Perroud P.F."/>
            <person name="Phillips J."/>
            <person name="Ranjan P."/>
            <person name="Rokshar D.S."/>
            <person name="Rothfels C.J."/>
            <person name="Schneider L."/>
            <person name="Shu S."/>
            <person name="Stevenson D.W."/>
            <person name="Thummler F."/>
            <person name="Tillich M."/>
            <person name="Villarreal Aguilar J.C."/>
            <person name="Widiez T."/>
            <person name="Wong G.K."/>
            <person name="Wymore A."/>
            <person name="Zhang Y."/>
            <person name="Zimmer A.D."/>
            <person name="Quatrano R.S."/>
            <person name="Mayer K.F.X."/>
            <person name="Goodstein D."/>
            <person name="Casacuberta J.M."/>
            <person name="Vandepoele K."/>
            <person name="Reski R."/>
            <person name="Cuming A.C."/>
            <person name="Tuskan G.A."/>
            <person name="Maumus F."/>
            <person name="Salse J."/>
            <person name="Schmutz J."/>
            <person name="Rensing S.A."/>
        </authorList>
    </citation>
    <scope>NUCLEOTIDE SEQUENCE [LARGE SCALE GENOMIC DNA]</scope>
    <source>
        <strain evidence="2 3">cv. Gransden 2004</strain>
    </source>
</reference>
<evidence type="ECO:0000313" key="2">
    <source>
        <dbReference type="EnsemblPlants" id="Pp3c7_14214V3.1"/>
    </source>
</evidence>
<dbReference type="Gramene" id="Pp3c7_14214V3.1">
    <property type="protein sequence ID" value="Pp3c7_14214V3.1"/>
    <property type="gene ID" value="Pp3c7_14214"/>
</dbReference>
<keyword evidence="3" id="KW-1185">Reference proteome</keyword>
<sequence length="19" mass="1990">MAMKASICCVKYNPSSGCP</sequence>
<organism evidence="1">
    <name type="scientific">Physcomitrium patens</name>
    <name type="common">Spreading-leaved earth moss</name>
    <name type="synonym">Physcomitrella patens</name>
    <dbReference type="NCBI Taxonomy" id="3218"/>
    <lineage>
        <taxon>Eukaryota</taxon>
        <taxon>Viridiplantae</taxon>
        <taxon>Streptophyta</taxon>
        <taxon>Embryophyta</taxon>
        <taxon>Bryophyta</taxon>
        <taxon>Bryophytina</taxon>
        <taxon>Bryopsida</taxon>
        <taxon>Funariidae</taxon>
        <taxon>Funariales</taxon>
        <taxon>Funariaceae</taxon>
        <taxon>Physcomitrium</taxon>
    </lineage>
</organism>
<dbReference type="Proteomes" id="UP000006727">
    <property type="component" value="Chromosome 7"/>
</dbReference>
<reference evidence="1 3" key="1">
    <citation type="journal article" date="2008" name="Science">
        <title>The Physcomitrella genome reveals evolutionary insights into the conquest of land by plants.</title>
        <authorList>
            <person name="Rensing S."/>
            <person name="Lang D."/>
            <person name="Zimmer A."/>
            <person name="Terry A."/>
            <person name="Salamov A."/>
            <person name="Shapiro H."/>
            <person name="Nishiyama T."/>
            <person name="Perroud P.-F."/>
            <person name="Lindquist E."/>
            <person name="Kamisugi Y."/>
            <person name="Tanahashi T."/>
            <person name="Sakakibara K."/>
            <person name="Fujita T."/>
            <person name="Oishi K."/>
            <person name="Shin-I T."/>
            <person name="Kuroki Y."/>
            <person name="Toyoda A."/>
            <person name="Suzuki Y."/>
            <person name="Hashimoto A."/>
            <person name="Yamaguchi K."/>
            <person name="Sugano A."/>
            <person name="Kohara Y."/>
            <person name="Fujiyama A."/>
            <person name="Anterola A."/>
            <person name="Aoki S."/>
            <person name="Ashton N."/>
            <person name="Barbazuk W.B."/>
            <person name="Barker E."/>
            <person name="Bennetzen J."/>
            <person name="Bezanilla M."/>
            <person name="Blankenship R."/>
            <person name="Cho S.H."/>
            <person name="Dutcher S."/>
            <person name="Estelle M."/>
            <person name="Fawcett J.A."/>
            <person name="Gundlach H."/>
            <person name="Hanada K."/>
            <person name="Heyl A."/>
            <person name="Hicks K.A."/>
            <person name="Hugh J."/>
            <person name="Lohr M."/>
            <person name="Mayer K."/>
            <person name="Melkozernov A."/>
            <person name="Murata T."/>
            <person name="Nelson D."/>
            <person name="Pils B."/>
            <person name="Prigge M."/>
            <person name="Reiss B."/>
            <person name="Renner T."/>
            <person name="Rombauts S."/>
            <person name="Rushton P."/>
            <person name="Sanderfoot A."/>
            <person name="Schween G."/>
            <person name="Shiu S.-H."/>
            <person name="Stueber K."/>
            <person name="Theodoulou F.L."/>
            <person name="Tu H."/>
            <person name="Van de Peer Y."/>
            <person name="Verrier P.J."/>
            <person name="Waters E."/>
            <person name="Wood A."/>
            <person name="Yang L."/>
            <person name="Cove D."/>
            <person name="Cuming A."/>
            <person name="Hasebe M."/>
            <person name="Lucas S."/>
            <person name="Mishler D.B."/>
            <person name="Reski R."/>
            <person name="Grigoriev I."/>
            <person name="Quatrano R.S."/>
            <person name="Boore J.L."/>
        </authorList>
    </citation>
    <scope>NUCLEOTIDE SEQUENCE [LARGE SCALE GENOMIC DNA]</scope>
    <source>
        <strain evidence="2 3">cv. Gransden 2004</strain>
    </source>
</reference>
<evidence type="ECO:0000313" key="1">
    <source>
        <dbReference type="EMBL" id="PNR51191.1"/>
    </source>
</evidence>
<dbReference type="EMBL" id="ABEU02000007">
    <property type="protein sequence ID" value="PNR51191.1"/>
    <property type="molecule type" value="Genomic_DNA"/>
</dbReference>
<reference evidence="2" key="3">
    <citation type="submission" date="2020-12" db="UniProtKB">
        <authorList>
            <consortium name="EnsemblPlants"/>
        </authorList>
    </citation>
    <scope>IDENTIFICATION</scope>
</reference>
<dbReference type="InParanoid" id="A0A2K1KBP2"/>
<protein>
    <submittedName>
        <fullName evidence="1 2">Uncharacterized protein</fullName>
    </submittedName>
</protein>
<gene>
    <name evidence="1" type="ORF">PHYPA_010377</name>
</gene>
<accession>A0A2K1KBP2</accession>
<dbReference type="AlphaFoldDB" id="A0A2K1KBP2"/>
<dbReference type="EnsemblPlants" id="Pp3c7_14214V3.1">
    <property type="protein sequence ID" value="Pp3c7_14214V3.1"/>
    <property type="gene ID" value="Pp3c7_14214"/>
</dbReference>
<evidence type="ECO:0000313" key="3">
    <source>
        <dbReference type="Proteomes" id="UP000006727"/>
    </source>
</evidence>
<name>A0A2K1KBP2_PHYPA</name>
<proteinExistence type="predicted"/>